<dbReference type="EMBL" id="CAJPVJ010002232">
    <property type="protein sequence ID" value="CAG2165974.1"/>
    <property type="molecule type" value="Genomic_DNA"/>
</dbReference>
<dbReference type="InterPro" id="IPR012674">
    <property type="entry name" value="Calycin"/>
</dbReference>
<name>A0A7R9LQH1_9ACAR</name>
<sequence>MDKFIGKFVETSCENLEAFTKVYNGKPGDDDDEAVGAVPVVRVLEFSKSGSIYTNKVTVGPKVVETTFELDKEFVVNLPDGTTTQAVMRFDGNRLVETRRGANDIEIETRFEIQGNEIRVTSTMGSAAMIVTFARQ</sequence>
<dbReference type="CDD" id="cd00742">
    <property type="entry name" value="FABP"/>
    <property type="match status" value="1"/>
</dbReference>
<accession>A0A7R9LQH1</accession>
<proteinExistence type="predicted"/>
<reference evidence="1" key="1">
    <citation type="submission" date="2020-11" db="EMBL/GenBank/DDBJ databases">
        <authorList>
            <person name="Tran Van P."/>
        </authorList>
    </citation>
    <scope>NUCLEOTIDE SEQUENCE</scope>
</reference>
<dbReference type="AlphaFoldDB" id="A0A7R9LQH1"/>
<organism evidence="1">
    <name type="scientific">Oppiella nova</name>
    <dbReference type="NCBI Taxonomy" id="334625"/>
    <lineage>
        <taxon>Eukaryota</taxon>
        <taxon>Metazoa</taxon>
        <taxon>Ecdysozoa</taxon>
        <taxon>Arthropoda</taxon>
        <taxon>Chelicerata</taxon>
        <taxon>Arachnida</taxon>
        <taxon>Acari</taxon>
        <taxon>Acariformes</taxon>
        <taxon>Sarcoptiformes</taxon>
        <taxon>Oribatida</taxon>
        <taxon>Brachypylina</taxon>
        <taxon>Oppioidea</taxon>
        <taxon>Oppiidae</taxon>
        <taxon>Oppiella</taxon>
    </lineage>
</organism>
<dbReference type="SUPFAM" id="SSF50814">
    <property type="entry name" value="Lipocalins"/>
    <property type="match status" value="1"/>
</dbReference>
<dbReference type="OrthoDB" id="412780at2759"/>
<dbReference type="EMBL" id="OC917057">
    <property type="protein sequence ID" value="CAD7646005.1"/>
    <property type="molecule type" value="Genomic_DNA"/>
</dbReference>
<evidence type="ECO:0000313" key="2">
    <source>
        <dbReference type="Proteomes" id="UP000728032"/>
    </source>
</evidence>
<dbReference type="Proteomes" id="UP000728032">
    <property type="component" value="Unassembled WGS sequence"/>
</dbReference>
<evidence type="ECO:0000313" key="1">
    <source>
        <dbReference type="EMBL" id="CAD7646005.1"/>
    </source>
</evidence>
<dbReference type="Gene3D" id="2.40.128.20">
    <property type="match status" value="1"/>
</dbReference>
<protein>
    <submittedName>
        <fullName evidence="1">Uncharacterized protein</fullName>
    </submittedName>
</protein>
<keyword evidence="2" id="KW-1185">Reference proteome</keyword>
<gene>
    <name evidence="1" type="ORF">ONB1V03_LOCUS5507</name>
</gene>